<protein>
    <submittedName>
        <fullName evidence="2">Uncharacterized protein</fullName>
    </submittedName>
</protein>
<gene>
    <name evidence="2" type="ORF">CR513_21228</name>
</gene>
<feature type="region of interest" description="Disordered" evidence="1">
    <location>
        <begin position="30"/>
        <end position="60"/>
    </location>
</feature>
<evidence type="ECO:0000313" key="2">
    <source>
        <dbReference type="EMBL" id="RDX96155.1"/>
    </source>
</evidence>
<comment type="caution">
    <text evidence="2">The sequence shown here is derived from an EMBL/GenBank/DDBJ whole genome shotgun (WGS) entry which is preliminary data.</text>
</comment>
<feature type="non-terminal residue" evidence="2">
    <location>
        <position position="1"/>
    </location>
</feature>
<keyword evidence="3" id="KW-1185">Reference proteome</keyword>
<proteinExistence type="predicted"/>
<evidence type="ECO:0000313" key="3">
    <source>
        <dbReference type="Proteomes" id="UP000257109"/>
    </source>
</evidence>
<name>A0A371H038_MUCPR</name>
<organism evidence="2 3">
    <name type="scientific">Mucuna pruriens</name>
    <name type="common">Velvet bean</name>
    <name type="synonym">Dolichos pruriens</name>
    <dbReference type="NCBI Taxonomy" id="157652"/>
    <lineage>
        <taxon>Eukaryota</taxon>
        <taxon>Viridiplantae</taxon>
        <taxon>Streptophyta</taxon>
        <taxon>Embryophyta</taxon>
        <taxon>Tracheophyta</taxon>
        <taxon>Spermatophyta</taxon>
        <taxon>Magnoliopsida</taxon>
        <taxon>eudicotyledons</taxon>
        <taxon>Gunneridae</taxon>
        <taxon>Pentapetalae</taxon>
        <taxon>rosids</taxon>
        <taxon>fabids</taxon>
        <taxon>Fabales</taxon>
        <taxon>Fabaceae</taxon>
        <taxon>Papilionoideae</taxon>
        <taxon>50 kb inversion clade</taxon>
        <taxon>NPAAA clade</taxon>
        <taxon>indigoferoid/millettioid clade</taxon>
        <taxon>Phaseoleae</taxon>
        <taxon>Mucuna</taxon>
    </lineage>
</organism>
<accession>A0A371H038</accession>
<dbReference type="AlphaFoldDB" id="A0A371H038"/>
<reference evidence="2" key="1">
    <citation type="submission" date="2018-05" db="EMBL/GenBank/DDBJ databases">
        <title>Draft genome of Mucuna pruriens seed.</title>
        <authorList>
            <person name="Nnadi N.E."/>
            <person name="Vos R."/>
            <person name="Hasami M.H."/>
            <person name="Devisetty U.K."/>
            <person name="Aguiy J.C."/>
        </authorList>
    </citation>
    <scope>NUCLEOTIDE SEQUENCE [LARGE SCALE GENOMIC DNA]</scope>
    <source>
        <strain evidence="2">JCA_2017</strain>
    </source>
</reference>
<evidence type="ECO:0000256" key="1">
    <source>
        <dbReference type="SAM" id="MobiDB-lite"/>
    </source>
</evidence>
<sequence length="72" mass="8531">MSYPHKEPLLTPQDMRLSLMGCLMDRMLTQKTNRNFKDRNKSKTPEVDKRKDKRRPLERLSTTTLLKTLIGQ</sequence>
<feature type="compositionally biased region" description="Basic and acidic residues" evidence="1">
    <location>
        <begin position="35"/>
        <end position="58"/>
    </location>
</feature>
<dbReference type="EMBL" id="QJKJ01003956">
    <property type="protein sequence ID" value="RDX96155.1"/>
    <property type="molecule type" value="Genomic_DNA"/>
</dbReference>
<dbReference type="Proteomes" id="UP000257109">
    <property type="component" value="Unassembled WGS sequence"/>
</dbReference>